<comment type="caution">
    <text evidence="8">The sequence shown here is derived from an EMBL/GenBank/DDBJ whole genome shotgun (WGS) entry which is preliminary data.</text>
</comment>
<dbReference type="PANTHER" id="PTHR12677:SF59">
    <property type="entry name" value="GOLGI APPARATUS MEMBRANE PROTEIN TVP38-RELATED"/>
    <property type="match status" value="1"/>
</dbReference>
<feature type="transmembrane region" description="Helical" evidence="6">
    <location>
        <begin position="135"/>
        <end position="155"/>
    </location>
</feature>
<evidence type="ECO:0000256" key="2">
    <source>
        <dbReference type="ARBA" id="ARBA00022475"/>
    </source>
</evidence>
<evidence type="ECO:0000256" key="1">
    <source>
        <dbReference type="ARBA" id="ARBA00004651"/>
    </source>
</evidence>
<keyword evidence="4 6" id="KW-1133">Transmembrane helix</keyword>
<keyword evidence="3 6" id="KW-0812">Transmembrane</keyword>
<dbReference type="InterPro" id="IPR032816">
    <property type="entry name" value="VTT_dom"/>
</dbReference>
<keyword evidence="9" id="KW-1185">Reference proteome</keyword>
<evidence type="ECO:0000256" key="6">
    <source>
        <dbReference type="RuleBase" id="RU366058"/>
    </source>
</evidence>
<dbReference type="GO" id="GO:0005886">
    <property type="term" value="C:plasma membrane"/>
    <property type="evidence" value="ECO:0007669"/>
    <property type="project" value="UniProtKB-SubCell"/>
</dbReference>
<dbReference type="AlphaFoldDB" id="A0A328U5E2"/>
<feature type="transmembrane region" description="Helical" evidence="6">
    <location>
        <begin position="175"/>
        <end position="196"/>
    </location>
</feature>
<comment type="similarity">
    <text evidence="6">Belongs to the TVP38/TMEM64 family.</text>
</comment>
<dbReference type="OrthoDB" id="2381682at2"/>
<organism evidence="8 9">
    <name type="scientific">Paenibacillus montanisoli</name>
    <dbReference type="NCBI Taxonomy" id="2081970"/>
    <lineage>
        <taxon>Bacteria</taxon>
        <taxon>Bacillati</taxon>
        <taxon>Bacillota</taxon>
        <taxon>Bacilli</taxon>
        <taxon>Bacillales</taxon>
        <taxon>Paenibacillaceae</taxon>
        <taxon>Paenibacillus</taxon>
    </lineage>
</organism>
<dbReference type="InterPro" id="IPR015414">
    <property type="entry name" value="TMEM64"/>
</dbReference>
<feature type="transmembrane region" description="Helical" evidence="6">
    <location>
        <begin position="6"/>
        <end position="25"/>
    </location>
</feature>
<sequence length="205" mass="22670">MKRGLIIFCYALVIAIVWLNRTGLLQWVKTGEAPLPLIVLLVVGLACVPIIPFSAVIGTMGYVYGPLLGALLSLLGAWLAGMIMYGLFRYGFRERGRALLRCYKLTERWTAMVERHPFQSVLLARLMPIVPQTAVNVYAAVAAIPFLHYASASFLGKVPAMLIFAFIGDRISADWQSLLLVAGVYVLFLLLVYGSYRIWQAKAAS</sequence>
<dbReference type="RefSeq" id="WP_112882369.1">
    <property type="nucleotide sequence ID" value="NZ_QLUW01000002.1"/>
</dbReference>
<name>A0A328U5E2_9BACL</name>
<feature type="transmembrane region" description="Helical" evidence="6">
    <location>
        <begin position="63"/>
        <end position="88"/>
    </location>
</feature>
<dbReference type="EMBL" id="QLUW01000002">
    <property type="protein sequence ID" value="RAP76145.1"/>
    <property type="molecule type" value="Genomic_DNA"/>
</dbReference>
<evidence type="ECO:0000256" key="4">
    <source>
        <dbReference type="ARBA" id="ARBA00022989"/>
    </source>
</evidence>
<keyword evidence="2 6" id="KW-1003">Cell membrane</keyword>
<reference evidence="8 9" key="1">
    <citation type="submission" date="2018-06" db="EMBL/GenBank/DDBJ databases">
        <title>Paenibacillus montanisoli sp. nov., isolated from mountain area soil.</title>
        <authorList>
            <person name="Wu M."/>
        </authorList>
    </citation>
    <scope>NUCLEOTIDE SEQUENCE [LARGE SCALE GENOMIC DNA]</scope>
    <source>
        <strain evidence="8 9">RA17</strain>
    </source>
</reference>
<dbReference type="PANTHER" id="PTHR12677">
    <property type="entry name" value="GOLGI APPARATUS MEMBRANE PROTEIN TVP38-RELATED"/>
    <property type="match status" value="1"/>
</dbReference>
<feature type="transmembrane region" description="Helical" evidence="6">
    <location>
        <begin position="37"/>
        <end position="57"/>
    </location>
</feature>
<evidence type="ECO:0000256" key="5">
    <source>
        <dbReference type="ARBA" id="ARBA00023136"/>
    </source>
</evidence>
<gene>
    <name evidence="8" type="ORF">DL346_12065</name>
</gene>
<accession>A0A328U5E2</accession>
<evidence type="ECO:0000313" key="8">
    <source>
        <dbReference type="EMBL" id="RAP76145.1"/>
    </source>
</evidence>
<evidence type="ECO:0000256" key="3">
    <source>
        <dbReference type="ARBA" id="ARBA00022692"/>
    </source>
</evidence>
<comment type="subcellular location">
    <subcellularLocation>
        <location evidence="1 6">Cell membrane</location>
        <topology evidence="1 6">Multi-pass membrane protein</topology>
    </subcellularLocation>
</comment>
<keyword evidence="5 6" id="KW-0472">Membrane</keyword>
<evidence type="ECO:0000259" key="7">
    <source>
        <dbReference type="Pfam" id="PF09335"/>
    </source>
</evidence>
<feature type="domain" description="VTT" evidence="7">
    <location>
        <begin position="51"/>
        <end position="169"/>
    </location>
</feature>
<protein>
    <recommendedName>
        <fullName evidence="6">TVP38/TMEM64 family membrane protein</fullName>
    </recommendedName>
</protein>
<dbReference type="Proteomes" id="UP000249260">
    <property type="component" value="Unassembled WGS sequence"/>
</dbReference>
<proteinExistence type="inferred from homology"/>
<evidence type="ECO:0000313" key="9">
    <source>
        <dbReference type="Proteomes" id="UP000249260"/>
    </source>
</evidence>
<dbReference type="Pfam" id="PF09335">
    <property type="entry name" value="VTT_dom"/>
    <property type="match status" value="1"/>
</dbReference>